<reference evidence="9 10" key="1">
    <citation type="submission" date="2015-02" db="EMBL/GenBank/DDBJ databases">
        <title>Draft genome of a novel marine cyanobacterium (Chroococcales) isolated from South Atlantic Ocean.</title>
        <authorList>
            <person name="Rigonato J."/>
            <person name="Alvarenga D.O."/>
            <person name="Branco L.H."/>
            <person name="Varani A.M."/>
            <person name="Brandini F.P."/>
            <person name="Fiore M.F."/>
        </authorList>
    </citation>
    <scope>NUCLEOTIDE SEQUENCE [LARGE SCALE GENOMIC DNA]</scope>
    <source>
        <strain evidence="9 10">CENA595</strain>
    </source>
</reference>
<dbReference type="GO" id="GO:0006508">
    <property type="term" value="P:proteolysis"/>
    <property type="evidence" value="ECO:0007669"/>
    <property type="project" value="UniProtKB-KW"/>
</dbReference>
<dbReference type="NCBIfam" id="TIGR04178">
    <property type="entry name" value="exo_archaeo"/>
    <property type="match status" value="1"/>
</dbReference>
<dbReference type="GO" id="GO:0008233">
    <property type="term" value="F:peptidase activity"/>
    <property type="evidence" value="ECO:0007669"/>
    <property type="project" value="UniProtKB-KW"/>
</dbReference>
<evidence type="ECO:0000256" key="1">
    <source>
        <dbReference type="ARBA" id="ARBA00004651"/>
    </source>
</evidence>
<evidence type="ECO:0000256" key="3">
    <source>
        <dbReference type="ARBA" id="ARBA00022670"/>
    </source>
</evidence>
<dbReference type="Proteomes" id="UP000032452">
    <property type="component" value="Unassembled WGS sequence"/>
</dbReference>
<dbReference type="InterPro" id="IPR019127">
    <property type="entry name" value="Exosortase"/>
</dbReference>
<keyword evidence="10" id="KW-1185">Reference proteome</keyword>
<dbReference type="OrthoDB" id="461510at2"/>
<accession>A0A0D8ZRK1</accession>
<feature type="transmembrane region" description="Helical" evidence="8">
    <location>
        <begin position="212"/>
        <end position="236"/>
    </location>
</feature>
<dbReference type="InterPro" id="IPR026392">
    <property type="entry name" value="Exo/Archaeosortase_dom"/>
</dbReference>
<dbReference type="STRING" id="1618023.UH38_14085"/>
<comment type="caution">
    <text evidence="9">The sequence shown here is derived from an EMBL/GenBank/DDBJ whole genome shotgun (WGS) entry which is preliminary data.</text>
</comment>
<dbReference type="RefSeq" id="WP_045055306.1">
    <property type="nucleotide sequence ID" value="NZ_CAWMDP010000057.1"/>
</dbReference>
<keyword evidence="4 8" id="KW-0812">Transmembrane</keyword>
<feature type="transmembrane region" description="Helical" evidence="8">
    <location>
        <begin position="17"/>
        <end position="35"/>
    </location>
</feature>
<feature type="transmembrane region" description="Helical" evidence="8">
    <location>
        <begin position="256"/>
        <end position="273"/>
    </location>
</feature>
<organism evidence="9 10">
    <name type="scientific">Aliterella atlantica CENA595</name>
    <dbReference type="NCBI Taxonomy" id="1618023"/>
    <lineage>
        <taxon>Bacteria</taxon>
        <taxon>Bacillati</taxon>
        <taxon>Cyanobacteriota</taxon>
        <taxon>Cyanophyceae</taxon>
        <taxon>Chroococcidiopsidales</taxon>
        <taxon>Aliterellaceae</taxon>
        <taxon>Aliterella</taxon>
    </lineage>
</organism>
<dbReference type="AlphaFoldDB" id="A0A0D8ZRK1"/>
<evidence type="ECO:0000313" key="10">
    <source>
        <dbReference type="Proteomes" id="UP000032452"/>
    </source>
</evidence>
<dbReference type="Pfam" id="PF09721">
    <property type="entry name" value="Exosortase_EpsH"/>
    <property type="match status" value="1"/>
</dbReference>
<proteinExistence type="predicted"/>
<keyword evidence="3" id="KW-0645">Protease</keyword>
<dbReference type="InterPro" id="IPR022505">
    <property type="entry name" value="Exosortase_cyanobac"/>
</dbReference>
<feature type="transmembrane region" description="Helical" evidence="8">
    <location>
        <begin position="122"/>
        <end position="139"/>
    </location>
</feature>
<keyword evidence="6 8" id="KW-1133">Transmembrane helix</keyword>
<keyword evidence="7 8" id="KW-0472">Membrane</keyword>
<feature type="transmembrane region" description="Helical" evidence="8">
    <location>
        <begin position="97"/>
        <end position="115"/>
    </location>
</feature>
<dbReference type="PATRIC" id="fig|1618023.3.peg.4859"/>
<dbReference type="GO" id="GO:0005886">
    <property type="term" value="C:plasma membrane"/>
    <property type="evidence" value="ECO:0007669"/>
    <property type="project" value="UniProtKB-SubCell"/>
</dbReference>
<sequence length="289" mass="31547">MKETSLASIKPLENTQFWFLAIAAGLIAVHVSVYLKLNGTLNQVTISLLGLAAVFTLLSEKRHTLKLESDIFSSLLGISLIAFVLVRSLYINAVDSFVELAPFIGLLGLALIASGIKGLRQYWLELLLIFAFNAPIGFIGQRFDISIFTALFSNALLSYLGFPVVREGVNIIMPTGAVEVYPGCSGMETITQLFRLAILFLIMFPTSVGKRFLVPLVAVVIAFVVNGIRVALMAILVAKSNPEAFDYWHTGTGSQIFFLICSLLFGGFCYLISKNDSDDRSESMELPGS</sequence>
<evidence type="ECO:0000313" key="9">
    <source>
        <dbReference type="EMBL" id="KJH71139.1"/>
    </source>
</evidence>
<gene>
    <name evidence="9" type="ORF">UH38_14085</name>
</gene>
<comment type="subcellular location">
    <subcellularLocation>
        <location evidence="1">Cell membrane</location>
        <topology evidence="1">Multi-pass membrane protein</topology>
    </subcellularLocation>
</comment>
<dbReference type="EMBL" id="JYON01000014">
    <property type="protein sequence ID" value="KJH71139.1"/>
    <property type="molecule type" value="Genomic_DNA"/>
</dbReference>
<protein>
    <recommendedName>
        <fullName evidence="11">Cyanoexosortase A</fullName>
    </recommendedName>
</protein>
<evidence type="ECO:0000256" key="7">
    <source>
        <dbReference type="ARBA" id="ARBA00023136"/>
    </source>
</evidence>
<feature type="transmembrane region" description="Helical" evidence="8">
    <location>
        <begin position="71"/>
        <end position="91"/>
    </location>
</feature>
<evidence type="ECO:0000256" key="6">
    <source>
        <dbReference type="ARBA" id="ARBA00022989"/>
    </source>
</evidence>
<evidence type="ECO:0000256" key="8">
    <source>
        <dbReference type="SAM" id="Phobius"/>
    </source>
</evidence>
<name>A0A0D8ZRK1_9CYAN</name>
<keyword evidence="5" id="KW-0378">Hydrolase</keyword>
<feature type="transmembrane region" description="Helical" evidence="8">
    <location>
        <begin position="41"/>
        <end position="59"/>
    </location>
</feature>
<evidence type="ECO:0008006" key="11">
    <source>
        <dbReference type="Google" id="ProtNLM"/>
    </source>
</evidence>
<keyword evidence="2" id="KW-1003">Cell membrane</keyword>
<evidence type="ECO:0000256" key="5">
    <source>
        <dbReference type="ARBA" id="ARBA00022801"/>
    </source>
</evidence>
<evidence type="ECO:0000256" key="4">
    <source>
        <dbReference type="ARBA" id="ARBA00022692"/>
    </source>
</evidence>
<evidence type="ECO:0000256" key="2">
    <source>
        <dbReference type="ARBA" id="ARBA00022475"/>
    </source>
</evidence>
<dbReference type="NCBIfam" id="TIGR03763">
    <property type="entry name" value="cyanoexo_CrtA"/>
    <property type="match status" value="1"/>
</dbReference>